<dbReference type="PANTHER" id="PTHR43792">
    <property type="entry name" value="GNAT FAMILY, PUTATIVE (AFU_ORTHOLOGUE AFUA_3G00765)-RELATED-RELATED"/>
    <property type="match status" value="1"/>
</dbReference>
<dbReference type="SUPFAM" id="SSF55729">
    <property type="entry name" value="Acyl-CoA N-acyltransferases (Nat)"/>
    <property type="match status" value="1"/>
</dbReference>
<dbReference type="Gene3D" id="3.40.630.30">
    <property type="match status" value="1"/>
</dbReference>
<sequence>MITLETERLHMRPLGVEDFDAFYSYGSVPENMTYMIFGPYTKETAKGYLEMVENWWREEPPKIYEFAVTLKETEQMIGNCGLYLDDERRSTGMLGWCFHRDHWNRGYATEAVKAIMKFGFEDLDLHRIHAECNADNLASAKVMEHVGMRREGHFINNRFDRVGDKKMWYSEFFYGILKDEFIGENE</sequence>
<dbReference type="PROSITE" id="PS51186">
    <property type="entry name" value="GNAT"/>
    <property type="match status" value="1"/>
</dbReference>
<reference evidence="2" key="1">
    <citation type="submission" date="2021-03" db="EMBL/GenBank/DDBJ databases">
        <title>Alkalibacter marinus sp. nov., isolated from tidal flat sediment.</title>
        <authorList>
            <person name="Namirimu T."/>
            <person name="Yang J.-A."/>
            <person name="Yang S.-H."/>
            <person name="Kim Y.-J."/>
            <person name="Kwon K.K."/>
        </authorList>
    </citation>
    <scope>NUCLEOTIDE SEQUENCE</scope>
    <source>
        <strain evidence="2">ES005</strain>
    </source>
</reference>
<dbReference type="Proteomes" id="UP000663499">
    <property type="component" value="Chromosome"/>
</dbReference>
<organism evidence="2 3">
    <name type="scientific">Alkalibacter rhizosphaerae</name>
    <dbReference type="NCBI Taxonomy" id="2815577"/>
    <lineage>
        <taxon>Bacteria</taxon>
        <taxon>Bacillati</taxon>
        <taxon>Bacillota</taxon>
        <taxon>Clostridia</taxon>
        <taxon>Eubacteriales</taxon>
        <taxon>Eubacteriaceae</taxon>
        <taxon>Alkalibacter</taxon>
    </lineage>
</organism>
<gene>
    <name evidence="2" type="ORF">J0B03_05135</name>
</gene>
<dbReference type="PANTHER" id="PTHR43792:SF1">
    <property type="entry name" value="N-ACETYLTRANSFERASE DOMAIN-CONTAINING PROTEIN"/>
    <property type="match status" value="1"/>
</dbReference>
<dbReference type="EMBL" id="CP071444">
    <property type="protein sequence ID" value="QSX09450.1"/>
    <property type="molecule type" value="Genomic_DNA"/>
</dbReference>
<name>A0A974XIM5_9FIRM</name>
<evidence type="ECO:0000313" key="3">
    <source>
        <dbReference type="Proteomes" id="UP000663499"/>
    </source>
</evidence>
<dbReference type="InterPro" id="IPR051531">
    <property type="entry name" value="N-acetyltransferase"/>
</dbReference>
<dbReference type="GO" id="GO:0016747">
    <property type="term" value="F:acyltransferase activity, transferring groups other than amino-acyl groups"/>
    <property type="evidence" value="ECO:0007669"/>
    <property type="project" value="InterPro"/>
</dbReference>
<evidence type="ECO:0000313" key="2">
    <source>
        <dbReference type="EMBL" id="QSX09450.1"/>
    </source>
</evidence>
<dbReference type="RefSeq" id="WP_207300785.1">
    <property type="nucleotide sequence ID" value="NZ_CP071444.1"/>
</dbReference>
<dbReference type="Pfam" id="PF13302">
    <property type="entry name" value="Acetyltransf_3"/>
    <property type="match status" value="1"/>
</dbReference>
<dbReference type="KEGG" id="alka:J0B03_05135"/>
<feature type="domain" description="N-acetyltransferase" evidence="1">
    <location>
        <begin position="9"/>
        <end position="169"/>
    </location>
</feature>
<proteinExistence type="predicted"/>
<keyword evidence="3" id="KW-1185">Reference proteome</keyword>
<protein>
    <submittedName>
        <fullName evidence="2">GNAT family N-acetyltransferase</fullName>
    </submittedName>
</protein>
<evidence type="ECO:0000259" key="1">
    <source>
        <dbReference type="PROSITE" id="PS51186"/>
    </source>
</evidence>
<dbReference type="InterPro" id="IPR000182">
    <property type="entry name" value="GNAT_dom"/>
</dbReference>
<accession>A0A974XIM5</accession>
<dbReference type="AlphaFoldDB" id="A0A974XIM5"/>
<dbReference type="InterPro" id="IPR016181">
    <property type="entry name" value="Acyl_CoA_acyltransferase"/>
</dbReference>